<dbReference type="GO" id="GO:0005874">
    <property type="term" value="C:microtubule"/>
    <property type="evidence" value="ECO:0007669"/>
    <property type="project" value="TreeGrafter"/>
</dbReference>
<evidence type="ECO:0000256" key="2">
    <source>
        <dbReference type="SAM" id="MobiDB-lite"/>
    </source>
</evidence>
<feature type="compositionally biased region" description="Basic and acidic residues" evidence="2">
    <location>
        <begin position="305"/>
        <end position="331"/>
    </location>
</feature>
<keyword evidence="1" id="KW-0175">Coiled coil</keyword>
<reference evidence="3 4" key="1">
    <citation type="journal article" date="2017" name="PLoS Biol.">
        <title>The sea cucumber genome provides insights into morphological evolution and visceral regeneration.</title>
        <authorList>
            <person name="Zhang X."/>
            <person name="Sun L."/>
            <person name="Yuan J."/>
            <person name="Sun Y."/>
            <person name="Gao Y."/>
            <person name="Zhang L."/>
            <person name="Li S."/>
            <person name="Dai H."/>
            <person name="Hamel J.F."/>
            <person name="Liu C."/>
            <person name="Yu Y."/>
            <person name="Liu S."/>
            <person name="Lin W."/>
            <person name="Guo K."/>
            <person name="Jin S."/>
            <person name="Xu P."/>
            <person name="Storey K.B."/>
            <person name="Huan P."/>
            <person name="Zhang T."/>
            <person name="Zhou Y."/>
            <person name="Zhang J."/>
            <person name="Lin C."/>
            <person name="Li X."/>
            <person name="Xing L."/>
            <person name="Huo D."/>
            <person name="Sun M."/>
            <person name="Wang L."/>
            <person name="Mercier A."/>
            <person name="Li F."/>
            <person name="Yang H."/>
            <person name="Xiang J."/>
        </authorList>
    </citation>
    <scope>NUCLEOTIDE SEQUENCE [LARGE SCALE GENOMIC DNA]</scope>
    <source>
        <strain evidence="3">Shaxun</strain>
        <tissue evidence="3">Muscle</tissue>
    </source>
</reference>
<comment type="caution">
    <text evidence="3">The sequence shown here is derived from an EMBL/GenBank/DDBJ whole genome shotgun (WGS) entry which is preliminary data.</text>
</comment>
<protein>
    <submittedName>
        <fullName evidence="3">Putative coiled-coil domain-containing protein</fullName>
    </submittedName>
</protein>
<accession>A0A2G8JX40</accession>
<proteinExistence type="predicted"/>
<feature type="region of interest" description="Disordered" evidence="2">
    <location>
        <begin position="305"/>
        <end position="363"/>
    </location>
</feature>
<dbReference type="OrthoDB" id="10042846at2759"/>
<keyword evidence="4" id="KW-1185">Reference proteome</keyword>
<feature type="compositionally biased region" description="Basic and acidic residues" evidence="2">
    <location>
        <begin position="415"/>
        <end position="430"/>
    </location>
</feature>
<dbReference type="AlphaFoldDB" id="A0A2G8JX40"/>
<dbReference type="GO" id="GO:0060271">
    <property type="term" value="P:cilium assembly"/>
    <property type="evidence" value="ECO:0007669"/>
    <property type="project" value="TreeGrafter"/>
</dbReference>
<organism evidence="3 4">
    <name type="scientific">Stichopus japonicus</name>
    <name type="common">Sea cucumber</name>
    <dbReference type="NCBI Taxonomy" id="307972"/>
    <lineage>
        <taxon>Eukaryota</taxon>
        <taxon>Metazoa</taxon>
        <taxon>Echinodermata</taxon>
        <taxon>Eleutherozoa</taxon>
        <taxon>Echinozoa</taxon>
        <taxon>Holothuroidea</taxon>
        <taxon>Aspidochirotacea</taxon>
        <taxon>Aspidochirotida</taxon>
        <taxon>Stichopodidae</taxon>
        <taxon>Apostichopus</taxon>
    </lineage>
</organism>
<dbReference type="PANTHER" id="PTHR22736:SF2">
    <property type="entry name" value="COILED-COIL DOMAIN-CONTAINING PROTEIN 66"/>
    <property type="match status" value="1"/>
</dbReference>
<feature type="compositionally biased region" description="Polar residues" evidence="2">
    <location>
        <begin position="445"/>
        <end position="465"/>
    </location>
</feature>
<dbReference type="GO" id="GO:0008017">
    <property type="term" value="F:microtubule binding"/>
    <property type="evidence" value="ECO:0007669"/>
    <property type="project" value="TreeGrafter"/>
</dbReference>
<evidence type="ECO:0000256" key="1">
    <source>
        <dbReference type="SAM" id="Coils"/>
    </source>
</evidence>
<feature type="compositionally biased region" description="Basic and acidic residues" evidence="2">
    <location>
        <begin position="350"/>
        <end position="360"/>
    </location>
</feature>
<feature type="region of interest" description="Disordered" evidence="2">
    <location>
        <begin position="152"/>
        <end position="260"/>
    </location>
</feature>
<dbReference type="GO" id="GO:0005929">
    <property type="term" value="C:cilium"/>
    <property type="evidence" value="ECO:0007669"/>
    <property type="project" value="TreeGrafter"/>
</dbReference>
<feature type="region of interest" description="Disordered" evidence="2">
    <location>
        <begin position="415"/>
        <end position="499"/>
    </location>
</feature>
<feature type="compositionally biased region" description="Basic and acidic residues" evidence="2">
    <location>
        <begin position="605"/>
        <end position="617"/>
    </location>
</feature>
<dbReference type="EMBL" id="MRZV01001140">
    <property type="protein sequence ID" value="PIK40290.1"/>
    <property type="molecule type" value="Genomic_DNA"/>
</dbReference>
<dbReference type="Proteomes" id="UP000230750">
    <property type="component" value="Unassembled WGS sequence"/>
</dbReference>
<feature type="compositionally biased region" description="Polar residues" evidence="2">
    <location>
        <begin position="78"/>
        <end position="90"/>
    </location>
</feature>
<evidence type="ECO:0000313" key="4">
    <source>
        <dbReference type="Proteomes" id="UP000230750"/>
    </source>
</evidence>
<feature type="compositionally biased region" description="Basic and acidic residues" evidence="2">
    <location>
        <begin position="171"/>
        <end position="214"/>
    </location>
</feature>
<dbReference type="STRING" id="307972.A0A2G8JX40"/>
<feature type="compositionally biased region" description="Polar residues" evidence="2">
    <location>
        <begin position="337"/>
        <end position="348"/>
    </location>
</feature>
<feature type="compositionally biased region" description="Polar residues" evidence="2">
    <location>
        <begin position="43"/>
        <end position="62"/>
    </location>
</feature>
<feature type="compositionally biased region" description="Polar residues" evidence="2">
    <location>
        <begin position="540"/>
        <end position="552"/>
    </location>
</feature>
<feature type="compositionally biased region" description="Basic and acidic residues" evidence="2">
    <location>
        <begin position="32"/>
        <end position="42"/>
    </location>
</feature>
<feature type="region of interest" description="Disordered" evidence="2">
    <location>
        <begin position="1"/>
        <end position="121"/>
    </location>
</feature>
<gene>
    <name evidence="3" type="ORF">BSL78_22868</name>
</gene>
<feature type="compositionally biased region" description="Polar residues" evidence="2">
    <location>
        <begin position="561"/>
        <end position="580"/>
    </location>
</feature>
<sequence length="762" mass="85526">MKSIFSFATEKKPKKKQFSYKSRSQSYPVRKAQTDVDSKDVSKQQQQHQRAKTGSQKGSSTIKQHRVPHSGERERSGSTENKGNSNTQKKQVVDFVKKNKTVGGTSGGGSGKRSSEVRTTNTITLTQEQLNAILQSIGTASGGNGAPAIAIENGEVKVESPDVKTNGTVGQEKDEKRKMDDDSNKNKESKTMDEDNEKKESSKKETDDEDKKTVASENVFHLLKQLEEDDGRSDDHIVTEVSSKPPSLPRTADSNDRKIDTLQRNGLKDLTWGSSAGMGNIGAIVGSQTTLTLQEKKRLEWKQALDEQRAEQKQRKMHEDALRKSLDDNGIYHRQRTPQQAEKITPPSSMKKESAEDRLIPESSLGQVARRSFVPAAMRSNFFIGGSAGQRTDDYNAQLKRREQQVWIIEIERQKKEAAEKKDAERRELMTGHWMDTVTDKPSSRTELGNNQENLSSKQTKNNEQPLARAPPSADILSPREIGDLSSPRGGRNTLTDPAELERRQLANQKHVEHMKALEQSIIDAQQEALAAKHAKRVQKLTSSRDMTQPTLGGSWDANRATESSPRQVVDSSQKHQPVQRSPPPEPLLMETHSVPLDTVVSEKVTARETPEGRRDVASASGRVSKAVEEAHLGVIPKRRGLGRKETEKRCLAGSLHRNRHLRWKEIFYPFLRSEDVKLHNQSVSVTPPVREEPLQNQEVYLDTKTYSPPPPTQMDPLLNPDRLKDSSHRQERILEQLSHLRQGLMMKQREIELGLSPTNMT</sequence>
<feature type="region of interest" description="Disordered" evidence="2">
    <location>
        <begin position="536"/>
        <end position="623"/>
    </location>
</feature>
<name>A0A2G8JX40_STIJA</name>
<dbReference type="InterPro" id="IPR039183">
    <property type="entry name" value="CCD66"/>
</dbReference>
<dbReference type="PANTHER" id="PTHR22736">
    <property type="entry name" value="COILED-COIL DOMAIN-CONTAINING PROTEIN 66"/>
    <property type="match status" value="1"/>
</dbReference>
<evidence type="ECO:0000313" key="3">
    <source>
        <dbReference type="EMBL" id="PIK40290.1"/>
    </source>
</evidence>
<feature type="coiled-coil region" evidence="1">
    <location>
        <begin position="508"/>
        <end position="535"/>
    </location>
</feature>